<dbReference type="Pfam" id="PF00465">
    <property type="entry name" value="Fe-ADH"/>
    <property type="match status" value="1"/>
</dbReference>
<evidence type="ECO:0000256" key="4">
    <source>
        <dbReference type="ARBA" id="ARBA00037918"/>
    </source>
</evidence>
<evidence type="ECO:0000256" key="5">
    <source>
        <dbReference type="ARBA" id="ARBA00039147"/>
    </source>
</evidence>
<dbReference type="CDD" id="cd08171">
    <property type="entry name" value="GlyDH-like"/>
    <property type="match status" value="1"/>
</dbReference>
<evidence type="ECO:0000256" key="3">
    <source>
        <dbReference type="ARBA" id="ARBA00023027"/>
    </source>
</evidence>
<comment type="cofactor">
    <cofactor evidence="8">
        <name>Zn(2+)</name>
        <dbReference type="ChEBI" id="CHEBI:29105"/>
    </cofactor>
    <text evidence="8">Binds 1 zinc ion per subunit.</text>
</comment>
<dbReference type="AlphaFoldDB" id="A0A5C8ESP6"/>
<dbReference type="PANTHER" id="PTHR43616">
    <property type="entry name" value="GLYCEROL DEHYDROGENASE"/>
    <property type="match status" value="1"/>
</dbReference>
<dbReference type="Gene3D" id="3.40.50.1970">
    <property type="match status" value="1"/>
</dbReference>
<protein>
    <recommendedName>
        <fullName evidence="6">Glycerol dehydrogenase</fullName>
        <ecNumber evidence="5">1.1.1.6</ecNumber>
    </recommendedName>
</protein>
<organism evidence="11 12">
    <name type="scientific">Brachyspira pilosicoli</name>
    <name type="common">Serpulina pilosicoli</name>
    <dbReference type="NCBI Taxonomy" id="52584"/>
    <lineage>
        <taxon>Bacteria</taxon>
        <taxon>Pseudomonadati</taxon>
        <taxon>Spirochaetota</taxon>
        <taxon>Spirochaetia</taxon>
        <taxon>Brachyspirales</taxon>
        <taxon>Brachyspiraceae</taxon>
        <taxon>Brachyspira</taxon>
    </lineage>
</organism>
<keyword evidence="3 9" id="KW-0520">NAD</keyword>
<feature type="binding site" evidence="9">
    <location>
        <position position="124"/>
    </location>
    <ligand>
        <name>NAD(+)</name>
        <dbReference type="ChEBI" id="CHEBI:57540"/>
    </ligand>
</feature>
<comment type="caution">
    <text evidence="11">The sequence shown here is derived from an EMBL/GenBank/DDBJ whole genome shotgun (WGS) entry which is preliminary data.</text>
</comment>
<dbReference type="PIRSF" id="PIRSF000112">
    <property type="entry name" value="Glycerol_dehydrogenase"/>
    <property type="match status" value="1"/>
</dbReference>
<dbReference type="OrthoDB" id="5198708at2"/>
<evidence type="ECO:0000313" key="12">
    <source>
        <dbReference type="Proteomes" id="UP000323176"/>
    </source>
</evidence>
<dbReference type="EMBL" id="SAXY01000047">
    <property type="protein sequence ID" value="TXJ41017.1"/>
    <property type="molecule type" value="Genomic_DNA"/>
</dbReference>
<dbReference type="EC" id="1.1.1.6" evidence="5"/>
<dbReference type="InterPro" id="IPR016205">
    <property type="entry name" value="Glycerol_DH"/>
</dbReference>
<dbReference type="GO" id="GO:0008888">
    <property type="term" value="F:glycerol dehydrogenase (NAD+) activity"/>
    <property type="evidence" value="ECO:0007669"/>
    <property type="project" value="UniProtKB-EC"/>
</dbReference>
<gene>
    <name evidence="11" type="ORF">EPJ72_07835</name>
</gene>
<name>A0A5C8ESP6_BRAPL</name>
<dbReference type="Gene3D" id="1.20.1090.10">
    <property type="entry name" value="Dehydroquinate synthase-like - alpha domain"/>
    <property type="match status" value="1"/>
</dbReference>
<feature type="domain" description="Alcohol dehydrogenase iron-type/glycerol dehydrogenase GldA" evidence="10">
    <location>
        <begin position="12"/>
        <end position="141"/>
    </location>
</feature>
<feature type="binding site" evidence="8">
    <location>
        <position position="271"/>
    </location>
    <ligand>
        <name>glycerol</name>
        <dbReference type="ChEBI" id="CHEBI:17754"/>
    </ligand>
</feature>
<reference evidence="11 12" key="1">
    <citation type="journal article" date="1992" name="Lakartidningen">
        <title>[Penicillin V and not amoxicillin is the first choice preparation in acute otitis].</title>
        <authorList>
            <person name="Kamme C."/>
            <person name="Lundgren K."/>
            <person name="Prellner K."/>
        </authorList>
    </citation>
    <scope>NUCLEOTIDE SEQUENCE [LARGE SCALE GENOMIC DNA]</scope>
    <source>
        <strain evidence="11 12">PC5538III-hc</strain>
    </source>
</reference>
<evidence type="ECO:0000256" key="8">
    <source>
        <dbReference type="PIRSR" id="PIRSR000112-1"/>
    </source>
</evidence>
<evidence type="ECO:0000256" key="7">
    <source>
        <dbReference type="ARBA" id="ARBA00049006"/>
    </source>
</evidence>
<evidence type="ECO:0000256" key="6">
    <source>
        <dbReference type="ARBA" id="ARBA00040132"/>
    </source>
</evidence>
<keyword evidence="1 8" id="KW-0479">Metal-binding</keyword>
<evidence type="ECO:0000259" key="10">
    <source>
        <dbReference type="Pfam" id="PF00465"/>
    </source>
</evidence>
<dbReference type="Proteomes" id="UP000323176">
    <property type="component" value="Unassembled WGS sequence"/>
</dbReference>
<comment type="catalytic activity">
    <reaction evidence="7">
        <text>glycerol + NAD(+) = dihydroxyacetone + NADH + H(+)</text>
        <dbReference type="Rhea" id="RHEA:13769"/>
        <dbReference type="ChEBI" id="CHEBI:15378"/>
        <dbReference type="ChEBI" id="CHEBI:16016"/>
        <dbReference type="ChEBI" id="CHEBI:17754"/>
        <dbReference type="ChEBI" id="CHEBI:57540"/>
        <dbReference type="ChEBI" id="CHEBI:57945"/>
        <dbReference type="EC" id="1.1.1.6"/>
    </reaction>
</comment>
<dbReference type="PANTHER" id="PTHR43616:SF5">
    <property type="entry name" value="GLYCEROL DEHYDROGENASE 1"/>
    <property type="match status" value="1"/>
</dbReference>
<keyword evidence="2" id="KW-0560">Oxidoreductase</keyword>
<dbReference type="GO" id="GO:0005829">
    <property type="term" value="C:cytosol"/>
    <property type="evidence" value="ECO:0007669"/>
    <property type="project" value="TreeGrafter"/>
</dbReference>
<proteinExistence type="predicted"/>
<evidence type="ECO:0000313" key="11">
    <source>
        <dbReference type="EMBL" id="TXJ41017.1"/>
    </source>
</evidence>
<feature type="binding site" evidence="9">
    <location>
        <begin position="93"/>
        <end position="97"/>
    </location>
    <ligand>
        <name>NAD(+)</name>
        <dbReference type="ChEBI" id="CHEBI:57540"/>
    </ligand>
</feature>
<sequence length="367" mass="41300">MSLEKLFLPNFSIGSDAYKDIYDICSNYGKKAVIISGKKSIQASIESILNNIKDIEITGMFHYGEKSTFENIDLLKDKKAVMEADMIFAVGGGRALDTSKVLAHTINKPIFTFPTLASNCAAVTGISVVHNNDGSFKKMFSEKRPPLHTFINTDIILNSPENYFIAGIGNALSKQYEALFSTRNESLNYRNFLGIEIIKNCSNDMLKHYSEAINDFRNKKTTDTLKRIILHIIYTTGLTSVMAKDEYHISLAHGMYSGLTKIKRIREKLLHGELVSYGILLLLTMDKQYEARENVFNFNKSISLPTCLKDVGINKASLDDEELNIALDTALMGKDLNISPYKVDKKMILKAIIDLEEFNNKQYLKKG</sequence>
<accession>A0A5C8ESP6</accession>
<evidence type="ECO:0000256" key="1">
    <source>
        <dbReference type="ARBA" id="ARBA00022723"/>
    </source>
</evidence>
<evidence type="ECO:0000256" key="2">
    <source>
        <dbReference type="ARBA" id="ARBA00023002"/>
    </source>
</evidence>
<feature type="binding site" evidence="9">
    <location>
        <begin position="115"/>
        <end position="118"/>
    </location>
    <ligand>
        <name>NAD(+)</name>
        <dbReference type="ChEBI" id="CHEBI:57540"/>
    </ligand>
</feature>
<dbReference type="GO" id="GO:0046872">
    <property type="term" value="F:metal ion binding"/>
    <property type="evidence" value="ECO:0007669"/>
    <property type="project" value="UniProtKB-KW"/>
</dbReference>
<comment type="pathway">
    <text evidence="4">Polyol metabolism; glycerol fermentation; glycerone phosphate from glycerol (oxidative route): step 1/2.</text>
</comment>
<dbReference type="SUPFAM" id="SSF56796">
    <property type="entry name" value="Dehydroquinate synthase-like"/>
    <property type="match status" value="1"/>
</dbReference>
<dbReference type="InterPro" id="IPR001670">
    <property type="entry name" value="ADH_Fe/GldA"/>
</dbReference>
<keyword evidence="8" id="KW-0862">Zinc</keyword>
<feature type="binding site" evidence="8">
    <location>
        <position position="253"/>
    </location>
    <ligand>
        <name>glycerol</name>
        <dbReference type="ChEBI" id="CHEBI:17754"/>
    </ligand>
</feature>
<evidence type="ECO:0000256" key="9">
    <source>
        <dbReference type="PIRSR" id="PIRSR000112-3"/>
    </source>
</evidence>